<sequence length="274" mass="32768">MKRKYRKYEKRVREEFEAWLKKCHRDWLVSKKPIKTESFPRLNKIKKEKFSAAEMIKGQKSPRVKTSEKIFKEKTLFETYWLSPDIDVLAYCKASDELIGYEIKKPQFRPKKYVRSRKGGKEIAVFPVYKNAKLIRYYKELLGKGSEEKFTQPYYPDLGIIYKGMGQALFNLRYVDQSFLVLPDFKKFLEYISRHSHPIFLNTLLDEHLPLGLIEYEYCFTSDDELDVGEFKVIRKGKSSSLWQSLQSYKNQIDLLYEYKIRDLLKEKLKKGKI</sequence>
<gene>
    <name evidence="1" type="ORF">E3J84_00135</name>
</gene>
<protein>
    <submittedName>
        <fullName evidence="1">Uncharacterized protein</fullName>
    </submittedName>
</protein>
<name>A0A523S5W3_UNCAE</name>
<accession>A0A523S5W3</accession>
<dbReference type="EMBL" id="SOKJ01000008">
    <property type="protein sequence ID" value="TET13387.1"/>
    <property type="molecule type" value="Genomic_DNA"/>
</dbReference>
<evidence type="ECO:0000313" key="2">
    <source>
        <dbReference type="Proteomes" id="UP000316360"/>
    </source>
</evidence>
<organism evidence="1 2">
    <name type="scientific">Aerophobetes bacterium</name>
    <dbReference type="NCBI Taxonomy" id="2030807"/>
    <lineage>
        <taxon>Bacteria</taxon>
        <taxon>Candidatus Aerophobota</taxon>
    </lineage>
</organism>
<dbReference type="AlphaFoldDB" id="A0A523S5W3"/>
<evidence type="ECO:0000313" key="1">
    <source>
        <dbReference type="EMBL" id="TET13387.1"/>
    </source>
</evidence>
<dbReference type="Proteomes" id="UP000316360">
    <property type="component" value="Unassembled WGS sequence"/>
</dbReference>
<proteinExistence type="predicted"/>
<reference evidence="1 2" key="1">
    <citation type="submission" date="2019-03" db="EMBL/GenBank/DDBJ databases">
        <title>Metabolic potential of uncultured bacteria and archaea associated with petroleum seepage in deep-sea sediments.</title>
        <authorList>
            <person name="Dong X."/>
            <person name="Hubert C."/>
        </authorList>
    </citation>
    <scope>NUCLEOTIDE SEQUENCE [LARGE SCALE GENOMIC DNA]</scope>
    <source>
        <strain evidence="1">E44_bin7</strain>
    </source>
</reference>
<comment type="caution">
    <text evidence="1">The sequence shown here is derived from an EMBL/GenBank/DDBJ whole genome shotgun (WGS) entry which is preliminary data.</text>
</comment>